<reference evidence="7" key="1">
    <citation type="submission" date="2016-11" db="UniProtKB">
        <authorList>
            <consortium name="WormBaseParasite"/>
        </authorList>
    </citation>
    <scope>IDENTIFICATION</scope>
</reference>
<dbReference type="PANTHER" id="PTHR38626:SF4">
    <property type="entry name" value="SKN-1 DEPENDENT ZYGOTIC TRANSCRIPT"/>
    <property type="match status" value="1"/>
</dbReference>
<reference evidence="4" key="2">
    <citation type="submission" date="2020-08" db="EMBL/GenBank/DDBJ databases">
        <authorList>
            <person name="Kikuchi T."/>
        </authorList>
    </citation>
    <scope>NUCLEOTIDE SEQUENCE</scope>
    <source>
        <strain evidence="3">Ka4C1</strain>
    </source>
</reference>
<dbReference type="WBParaSite" id="BXY_0295100.1">
    <property type="protein sequence ID" value="BXY_0295100.1"/>
    <property type="gene ID" value="BXY_0295100"/>
</dbReference>
<proteinExistence type="predicted"/>
<evidence type="ECO:0000256" key="1">
    <source>
        <dbReference type="SAM" id="Phobius"/>
    </source>
</evidence>
<keyword evidence="1" id="KW-1133">Transmembrane helix</keyword>
<accession>A0A1I7RQF8</accession>
<dbReference type="InterPro" id="IPR057569">
    <property type="entry name" value="C2_nem"/>
</dbReference>
<organism evidence="5 7">
    <name type="scientific">Bursaphelenchus xylophilus</name>
    <name type="common">Pinewood nematode worm</name>
    <name type="synonym">Aphelenchoides xylophilus</name>
    <dbReference type="NCBI Taxonomy" id="6326"/>
    <lineage>
        <taxon>Eukaryota</taxon>
        <taxon>Metazoa</taxon>
        <taxon>Ecdysozoa</taxon>
        <taxon>Nematoda</taxon>
        <taxon>Chromadorea</taxon>
        <taxon>Rhabditida</taxon>
        <taxon>Tylenchina</taxon>
        <taxon>Tylenchomorpha</taxon>
        <taxon>Aphelenchoidea</taxon>
        <taxon>Aphelenchoididae</taxon>
        <taxon>Bursaphelenchus</taxon>
    </lineage>
</organism>
<keyword evidence="1" id="KW-0472">Membrane</keyword>
<dbReference type="AlphaFoldDB" id="A0A1I7RQF8"/>
<evidence type="ECO:0000259" key="2">
    <source>
        <dbReference type="Pfam" id="PF25330"/>
    </source>
</evidence>
<sequence>MSCSTLFYHLIFLSILIPTITGYRVRWLVMELKSFQLQPNCLMNELCREPQLKTVLRAGAQTSLASLLKLNTTPQDGILDRIVSNPLEPVRLSDIIVSAEISGTDPAFNFVRICDNSTNEQLMVPAEDGGGDRKIYHLHLKGNCFRALIHVSVHENACPWCIFNAESIIAEDKEQQDISPTLLSVICIVSTLISLALFAACLIMCRINRRLARSVRRSESSSCSPSTQNTSSSDSGYDVPWRHYHGGVRAQRIIRGPSQNSGQNGTYHRPTTIIPQHAILDDQSLLRLSPSEYPHKPSMGVCLNTAQNRMGLNESTIHITAVPFKEHHDDSGRDSI</sequence>
<protein>
    <submittedName>
        <fullName evidence="3">(pine wood nematode) hypothetical protein</fullName>
    </submittedName>
</protein>
<evidence type="ECO:0000313" key="5">
    <source>
        <dbReference type="Proteomes" id="UP000095284"/>
    </source>
</evidence>
<name>A0A1I7RQF8_BURXY</name>
<dbReference type="PANTHER" id="PTHR38626">
    <property type="entry name" value="SKN-1 DEPENDENT ZYGOTIC TRANSCRIPT-RELATED"/>
    <property type="match status" value="1"/>
</dbReference>
<dbReference type="OrthoDB" id="5862752at2759"/>
<keyword evidence="6" id="KW-1185">Reference proteome</keyword>
<dbReference type="SMR" id="A0A1I7RQF8"/>
<dbReference type="EMBL" id="CAJFCV020000003">
    <property type="protein sequence ID" value="CAG9104503.1"/>
    <property type="molecule type" value="Genomic_DNA"/>
</dbReference>
<evidence type="ECO:0000313" key="4">
    <source>
        <dbReference type="EMBL" id="CAG9104503.1"/>
    </source>
</evidence>
<feature type="domain" description="C2" evidence="2">
    <location>
        <begin position="27"/>
        <end position="156"/>
    </location>
</feature>
<dbReference type="Pfam" id="PF25330">
    <property type="entry name" value="C2_nem"/>
    <property type="match status" value="1"/>
</dbReference>
<keyword evidence="1" id="KW-0812">Transmembrane</keyword>
<evidence type="ECO:0000313" key="6">
    <source>
        <dbReference type="Proteomes" id="UP000659654"/>
    </source>
</evidence>
<feature type="transmembrane region" description="Helical" evidence="1">
    <location>
        <begin position="182"/>
        <end position="207"/>
    </location>
</feature>
<evidence type="ECO:0000313" key="7">
    <source>
        <dbReference type="WBParaSite" id="BXY_0295100.1"/>
    </source>
</evidence>
<evidence type="ECO:0000313" key="3">
    <source>
        <dbReference type="EMBL" id="CAD5219331.1"/>
    </source>
</evidence>
<dbReference type="InterPro" id="IPR040426">
    <property type="entry name" value="C05B5.4-like"/>
</dbReference>
<dbReference type="Proteomes" id="UP000095284">
    <property type="component" value="Unplaced"/>
</dbReference>
<dbReference type="Proteomes" id="UP000659654">
    <property type="component" value="Unassembled WGS sequence"/>
</dbReference>
<dbReference type="EMBL" id="CAJFDI010000003">
    <property type="protein sequence ID" value="CAD5219331.1"/>
    <property type="molecule type" value="Genomic_DNA"/>
</dbReference>
<dbReference type="Proteomes" id="UP000582659">
    <property type="component" value="Unassembled WGS sequence"/>
</dbReference>
<gene>
    <name evidence="3" type="ORF">BXYJ_LOCUS5625</name>
</gene>